<sequence>MSDSLVSFPSTWTAPTSCFASTNYYYVLLDGGSFFSNMYGTPTPVLTGNTPSGDCVPPSFTINQPYLTDGDCPRGYTTACATGSPESTRTVTCCPSVTRDVFSFMCKENEYGCHATATVGAVWTGTETNIDLETPTESPLTKTPSTEEGIEAWGIKLISVPVTATATETATATDEISTSNTIEETTAAGTTAANVKPTHSTPSPDHKGLSTGAAAGIGVGSAAVVILLALGALLLYRHRRKKQRAGGATPAGSERDGAEMYKYPYQPTALGTAGNEVFQQYYYRTAEPQELEASGNKGRQELS</sequence>
<feature type="transmembrane region" description="Helical" evidence="2">
    <location>
        <begin position="213"/>
        <end position="236"/>
    </location>
</feature>
<feature type="region of interest" description="Disordered" evidence="1">
    <location>
        <begin position="241"/>
        <end position="260"/>
    </location>
</feature>
<name>A0A9P4YPA3_9HYPO</name>
<evidence type="ECO:0000256" key="2">
    <source>
        <dbReference type="SAM" id="Phobius"/>
    </source>
</evidence>
<proteinExistence type="predicted"/>
<protein>
    <submittedName>
        <fullName evidence="3">Uncharacterized protein</fullName>
    </submittedName>
</protein>
<dbReference type="EMBL" id="JAANYQ010000027">
    <property type="protein sequence ID" value="KAF4119317.1"/>
    <property type="molecule type" value="Genomic_DNA"/>
</dbReference>
<keyword evidence="2" id="KW-0812">Transmembrane</keyword>
<accession>A0A9P4YPA3</accession>
<dbReference type="AlphaFoldDB" id="A0A9P4YPA3"/>
<evidence type="ECO:0000256" key="1">
    <source>
        <dbReference type="SAM" id="MobiDB-lite"/>
    </source>
</evidence>
<reference evidence="3" key="1">
    <citation type="submission" date="2020-03" db="EMBL/GenBank/DDBJ databases">
        <title>Site-based positive gene gene selection in Geosmithia morbida across the United States reveals a broad range of putative effectors and factors for local host and environmental adapation.</title>
        <authorList>
            <person name="Onufrak A."/>
            <person name="Murdoch R.W."/>
            <person name="Gazis R."/>
            <person name="Huff M."/>
            <person name="Staton M."/>
            <person name="Klingeman W."/>
            <person name="Hadziabdic D."/>
        </authorList>
    </citation>
    <scope>NUCLEOTIDE SEQUENCE</scope>
    <source>
        <strain evidence="3">1262</strain>
    </source>
</reference>
<evidence type="ECO:0000313" key="4">
    <source>
        <dbReference type="Proteomes" id="UP000749293"/>
    </source>
</evidence>
<evidence type="ECO:0000313" key="3">
    <source>
        <dbReference type="EMBL" id="KAF4119317.1"/>
    </source>
</evidence>
<keyword evidence="4" id="KW-1185">Reference proteome</keyword>
<organism evidence="3 4">
    <name type="scientific">Geosmithia morbida</name>
    <dbReference type="NCBI Taxonomy" id="1094350"/>
    <lineage>
        <taxon>Eukaryota</taxon>
        <taxon>Fungi</taxon>
        <taxon>Dikarya</taxon>
        <taxon>Ascomycota</taxon>
        <taxon>Pezizomycotina</taxon>
        <taxon>Sordariomycetes</taxon>
        <taxon>Hypocreomycetidae</taxon>
        <taxon>Hypocreales</taxon>
        <taxon>Bionectriaceae</taxon>
        <taxon>Geosmithia</taxon>
    </lineage>
</organism>
<dbReference type="OrthoDB" id="4848821at2759"/>
<comment type="caution">
    <text evidence="3">The sequence shown here is derived from an EMBL/GenBank/DDBJ whole genome shotgun (WGS) entry which is preliminary data.</text>
</comment>
<keyword evidence="2" id="KW-0472">Membrane</keyword>
<keyword evidence="2" id="KW-1133">Transmembrane helix</keyword>
<dbReference type="RefSeq" id="XP_035317969.1">
    <property type="nucleotide sequence ID" value="XM_035466810.1"/>
</dbReference>
<gene>
    <name evidence="3" type="ORF">GMORB2_4836</name>
</gene>
<dbReference type="GeneID" id="55971064"/>
<dbReference type="Proteomes" id="UP000749293">
    <property type="component" value="Unassembled WGS sequence"/>
</dbReference>